<feature type="signal peptide" evidence="5">
    <location>
        <begin position="1"/>
        <end position="24"/>
    </location>
</feature>
<evidence type="ECO:0000259" key="6">
    <source>
        <dbReference type="Pfam" id="PF13675"/>
    </source>
</evidence>
<evidence type="ECO:0000256" key="2">
    <source>
        <dbReference type="ARBA" id="ARBA00022692"/>
    </source>
</evidence>
<keyword evidence="3" id="KW-1133">Transmembrane helix</keyword>
<feature type="domain" description="NarX-like N-terminal" evidence="6">
    <location>
        <begin position="45"/>
        <end position="140"/>
    </location>
</feature>
<proteinExistence type="predicted"/>
<comment type="subcellular location">
    <subcellularLocation>
        <location evidence="1">Membrane</location>
        <topology evidence="1">Multi-pass membrane protein</topology>
    </subcellularLocation>
</comment>
<organism evidence="7 8">
    <name type="scientific">Yoonia maritima</name>
    <dbReference type="NCBI Taxonomy" id="1435347"/>
    <lineage>
        <taxon>Bacteria</taxon>
        <taxon>Pseudomonadati</taxon>
        <taxon>Pseudomonadota</taxon>
        <taxon>Alphaproteobacteria</taxon>
        <taxon>Rhodobacterales</taxon>
        <taxon>Paracoccaceae</taxon>
        <taxon>Yoonia</taxon>
    </lineage>
</organism>
<reference evidence="7 8" key="1">
    <citation type="submission" date="2018-03" db="EMBL/GenBank/DDBJ databases">
        <title>Genomic Encyclopedia of Archaeal and Bacterial Type Strains, Phase II (KMG-II): from individual species to whole genera.</title>
        <authorList>
            <person name="Goeker M."/>
        </authorList>
    </citation>
    <scope>NUCLEOTIDE SEQUENCE [LARGE SCALE GENOMIC DNA]</scope>
    <source>
        <strain evidence="7 8">DSM 101533</strain>
    </source>
</reference>
<evidence type="ECO:0000256" key="4">
    <source>
        <dbReference type="ARBA" id="ARBA00023136"/>
    </source>
</evidence>
<dbReference type="Pfam" id="PF13675">
    <property type="entry name" value="PilJ"/>
    <property type="match status" value="2"/>
</dbReference>
<dbReference type="OrthoDB" id="952521at2"/>
<dbReference type="Proteomes" id="UP000238007">
    <property type="component" value="Unassembled WGS sequence"/>
</dbReference>
<keyword evidence="2" id="KW-0812">Transmembrane</keyword>
<dbReference type="AlphaFoldDB" id="A0A2T0VYI8"/>
<evidence type="ECO:0000256" key="5">
    <source>
        <dbReference type="SAM" id="SignalP"/>
    </source>
</evidence>
<evidence type="ECO:0000256" key="1">
    <source>
        <dbReference type="ARBA" id="ARBA00004141"/>
    </source>
</evidence>
<feature type="domain" description="NarX-like N-terminal" evidence="6">
    <location>
        <begin position="176"/>
        <end position="274"/>
    </location>
</feature>
<sequence length="308" mass="34565">MSRTRHALFTLISMAVLSATTSAAQENTDQAEIIEAQYDIESDGADRIRIAGQLRTLTQQVAAASCALTSDIAVEEAHDVLEHATAQFDRYIVALKDGDEGLHILHPETRRLTIADIDHVREEWELIHGAIESILVDGHDVESAHIIDDHNLKLLELTSILSSDITSQYTHPFEISAADAMMIEIAGRQRMLTQKMAKDACEIWTGYHAEEAKEDLAQTMTIFETSLRALRFGMPEAGLQEAPNDTIRADLDHLLERWEIIKVNEQILVDGGTLTDDQKTEVFHDLEVELAELDQLLLDYKEYAERAH</sequence>
<protein>
    <submittedName>
        <fullName evidence="7">PilJ/NarX-like methyl-accepting chemotaxis transducer</fullName>
    </submittedName>
</protein>
<keyword evidence="8" id="KW-1185">Reference proteome</keyword>
<gene>
    <name evidence="7" type="ORF">CLV80_106172</name>
</gene>
<evidence type="ECO:0000313" key="8">
    <source>
        <dbReference type="Proteomes" id="UP000238007"/>
    </source>
</evidence>
<feature type="chain" id="PRO_5015393356" evidence="5">
    <location>
        <begin position="25"/>
        <end position="308"/>
    </location>
</feature>
<comment type="caution">
    <text evidence="7">The sequence shown here is derived from an EMBL/GenBank/DDBJ whole genome shotgun (WGS) entry which is preliminary data.</text>
</comment>
<keyword evidence="4" id="KW-0472">Membrane</keyword>
<dbReference type="InterPro" id="IPR029095">
    <property type="entry name" value="NarX-like_N"/>
</dbReference>
<evidence type="ECO:0000256" key="3">
    <source>
        <dbReference type="ARBA" id="ARBA00022989"/>
    </source>
</evidence>
<dbReference type="RefSeq" id="WP_106357939.1">
    <property type="nucleotide sequence ID" value="NZ_PVTP01000006.1"/>
</dbReference>
<dbReference type="EMBL" id="PVTP01000006">
    <property type="protein sequence ID" value="PRY77327.1"/>
    <property type="molecule type" value="Genomic_DNA"/>
</dbReference>
<name>A0A2T0VYI8_9RHOB</name>
<keyword evidence="5" id="KW-0732">Signal</keyword>
<evidence type="ECO:0000313" key="7">
    <source>
        <dbReference type="EMBL" id="PRY77327.1"/>
    </source>
</evidence>
<dbReference type="GO" id="GO:0016020">
    <property type="term" value="C:membrane"/>
    <property type="evidence" value="ECO:0007669"/>
    <property type="project" value="UniProtKB-SubCell"/>
</dbReference>
<accession>A0A2T0VYI8</accession>